<keyword evidence="2" id="KW-1185">Reference proteome</keyword>
<evidence type="ECO:0000313" key="2">
    <source>
        <dbReference type="Proteomes" id="UP001595683"/>
    </source>
</evidence>
<reference evidence="2" key="1">
    <citation type="journal article" date="2019" name="Int. J. Syst. Evol. Microbiol.">
        <title>The Global Catalogue of Microorganisms (GCM) 10K type strain sequencing project: providing services to taxonomists for standard genome sequencing and annotation.</title>
        <authorList>
            <consortium name="The Broad Institute Genomics Platform"/>
            <consortium name="The Broad Institute Genome Sequencing Center for Infectious Disease"/>
            <person name="Wu L."/>
            <person name="Ma J."/>
        </authorList>
    </citation>
    <scope>NUCLEOTIDE SEQUENCE [LARGE SCALE GENOMIC DNA]</scope>
    <source>
        <strain evidence="2">KCTC 42224</strain>
    </source>
</reference>
<comment type="caution">
    <text evidence="1">The sequence shown here is derived from an EMBL/GenBank/DDBJ whole genome shotgun (WGS) entry which is preliminary data.</text>
</comment>
<gene>
    <name evidence="1" type="ORF">ACFOOT_15165</name>
</gene>
<dbReference type="RefSeq" id="WP_229815743.1">
    <property type="nucleotide sequence ID" value="NZ_BMZP01000045.1"/>
</dbReference>
<sequence>MKRDAATGAWKGGFKAEKPAASYESAALASATGIVAGLEVRLYDTDHDGFADRIEAEYKEGVAVGKVLRRRNGMFSVRRADQGVGQAAGAATGEGRAFDSAHFTATSGEAIKPAHFDRTLHPGDVALFWYGPDGWVMQRALQVRGAFMGGEDHKNYNIDGKIYQDAMRFSRDGIAISNRPGEFVNAQKFFGFDKDQRGAKTSLWLVPTTQAGKQGAPVALTSGTDAAQFLSRAIAVAKAHLSAAKVSVDGRDVPSTGTWASGQAHAQLASVIAGAQAQLAKGDPTGAALDYQTYLLYLALDGSDKDIGARFGGFRFTGFDHEVKAGLQGAS</sequence>
<evidence type="ECO:0000313" key="1">
    <source>
        <dbReference type="EMBL" id="MFC3672760.1"/>
    </source>
</evidence>
<accession>A0ABV7V6M4</accession>
<name>A0ABV7V6M4_9SPHN</name>
<dbReference type="Proteomes" id="UP001595683">
    <property type="component" value="Unassembled WGS sequence"/>
</dbReference>
<organism evidence="1 2">
    <name type="scientific">Novosphingobium pokkalii</name>
    <dbReference type="NCBI Taxonomy" id="1770194"/>
    <lineage>
        <taxon>Bacteria</taxon>
        <taxon>Pseudomonadati</taxon>
        <taxon>Pseudomonadota</taxon>
        <taxon>Alphaproteobacteria</taxon>
        <taxon>Sphingomonadales</taxon>
        <taxon>Sphingomonadaceae</taxon>
        <taxon>Novosphingobium</taxon>
    </lineage>
</organism>
<proteinExistence type="predicted"/>
<dbReference type="EMBL" id="JBHRYE010000023">
    <property type="protein sequence ID" value="MFC3672760.1"/>
    <property type="molecule type" value="Genomic_DNA"/>
</dbReference>
<protein>
    <submittedName>
        <fullName evidence="1">Uncharacterized protein</fullName>
    </submittedName>
</protein>